<proteinExistence type="inferred from homology"/>
<reference evidence="2 3" key="1">
    <citation type="submission" date="2017-09" db="EMBL/GenBank/DDBJ databases">
        <title>Depth-based differentiation of microbial function through sediment-hosted aquifers and enrichment of novel symbionts in the deep terrestrial subsurface.</title>
        <authorList>
            <person name="Probst A.J."/>
            <person name="Ladd B."/>
            <person name="Jarett J.K."/>
            <person name="Geller-Mcgrath D.E."/>
            <person name="Sieber C.M."/>
            <person name="Emerson J.B."/>
            <person name="Anantharaman K."/>
            <person name="Thomas B.C."/>
            <person name="Malmstrom R."/>
            <person name="Stieglmeier M."/>
            <person name="Klingl A."/>
            <person name="Woyke T."/>
            <person name="Ryan C.M."/>
            <person name="Banfield J.F."/>
        </authorList>
    </citation>
    <scope>NUCLEOTIDE SEQUENCE [LARGE SCALE GENOMIC DNA]</scope>
    <source>
        <strain evidence="2">CG10_big_fil_rev_8_21_14_0_10_42_12</strain>
    </source>
</reference>
<dbReference type="InterPro" id="IPR036591">
    <property type="entry name" value="YggU-like_sf"/>
</dbReference>
<dbReference type="Proteomes" id="UP000231333">
    <property type="component" value="Unassembled WGS sequence"/>
</dbReference>
<dbReference type="InterPro" id="IPR003746">
    <property type="entry name" value="DUF167"/>
</dbReference>
<sequence>MYIRVKVTPGAKKEEITQISELVYEIKVKEKAERNQANQRVIDIIAHIFGKSAGSIKLVSGHHSRTKMFSVND</sequence>
<evidence type="ECO:0000313" key="2">
    <source>
        <dbReference type="EMBL" id="PIR37918.1"/>
    </source>
</evidence>
<dbReference type="NCBIfam" id="TIGR00251">
    <property type="entry name" value="DUF167 family protein"/>
    <property type="match status" value="1"/>
</dbReference>
<evidence type="ECO:0000256" key="1">
    <source>
        <dbReference type="ARBA" id="ARBA00010364"/>
    </source>
</evidence>
<dbReference type="Gene3D" id="3.30.1200.10">
    <property type="entry name" value="YggU-like"/>
    <property type="match status" value="1"/>
</dbReference>
<dbReference type="SUPFAM" id="SSF69786">
    <property type="entry name" value="YggU-like"/>
    <property type="match status" value="1"/>
</dbReference>
<dbReference type="Pfam" id="PF02594">
    <property type="entry name" value="DUF167"/>
    <property type="match status" value="1"/>
</dbReference>
<dbReference type="EMBL" id="PCXL01000013">
    <property type="protein sequence ID" value="PIR37918.1"/>
    <property type="molecule type" value="Genomic_DNA"/>
</dbReference>
<dbReference type="AlphaFoldDB" id="A0A2H0QUF9"/>
<gene>
    <name evidence="2" type="ORF">COV34_02410</name>
</gene>
<protein>
    <submittedName>
        <fullName evidence="2">Uncharacterized protein</fullName>
    </submittedName>
</protein>
<name>A0A2H0QUF9_9BACT</name>
<comment type="caution">
    <text evidence="2">The sequence shown here is derived from an EMBL/GenBank/DDBJ whole genome shotgun (WGS) entry which is preliminary data.</text>
</comment>
<organism evidence="2 3">
    <name type="scientific">Candidatus Zambryskibacteria bacterium CG10_big_fil_rev_8_21_14_0_10_42_12</name>
    <dbReference type="NCBI Taxonomy" id="1975115"/>
    <lineage>
        <taxon>Bacteria</taxon>
        <taxon>Candidatus Zambryskiibacteriota</taxon>
    </lineage>
</organism>
<dbReference type="SMART" id="SM01152">
    <property type="entry name" value="DUF167"/>
    <property type="match status" value="1"/>
</dbReference>
<accession>A0A2H0QUF9</accession>
<evidence type="ECO:0000313" key="3">
    <source>
        <dbReference type="Proteomes" id="UP000231333"/>
    </source>
</evidence>
<comment type="similarity">
    <text evidence="1">Belongs to the UPF0235 family.</text>
</comment>